<dbReference type="RefSeq" id="WP_115895130.1">
    <property type="nucleotide sequence ID" value="NZ_QTLC01000075.1"/>
</dbReference>
<comment type="caution">
    <text evidence="3">The sequence shown here is derived from an EMBL/GenBank/DDBJ whole genome shotgun (WGS) entry which is preliminary data.</text>
</comment>
<dbReference type="SUPFAM" id="SSF47413">
    <property type="entry name" value="lambda repressor-like DNA-binding domains"/>
    <property type="match status" value="1"/>
</dbReference>
<reference evidence="3 4" key="1">
    <citation type="submission" date="2018-08" db="EMBL/GenBank/DDBJ databases">
        <title>Genome sequence of strict halophilic Halobacillus trueperi SS1 isolated from Lunsu, a salty water body of North West Himalayas.</title>
        <authorList>
            <person name="Gupta S."/>
            <person name="Sharma P."/>
            <person name="Dev K."/>
            <person name="Baumler D."/>
            <person name="Sourirajan A."/>
        </authorList>
    </citation>
    <scope>NUCLEOTIDE SEQUENCE [LARGE SCALE GENOMIC DNA]</scope>
    <source>
        <strain evidence="3 4">SS1</strain>
    </source>
</reference>
<dbReference type="AlphaFoldDB" id="A0A3D8VDD9"/>
<dbReference type="EMBL" id="QTLC01000075">
    <property type="protein sequence ID" value="RDY67305.1"/>
    <property type="molecule type" value="Genomic_DNA"/>
</dbReference>
<evidence type="ECO:0000256" key="1">
    <source>
        <dbReference type="ARBA" id="ARBA00023125"/>
    </source>
</evidence>
<organism evidence="3 4">
    <name type="scientific">Halobacillus trueperi</name>
    <dbReference type="NCBI Taxonomy" id="156205"/>
    <lineage>
        <taxon>Bacteria</taxon>
        <taxon>Bacillati</taxon>
        <taxon>Bacillota</taxon>
        <taxon>Bacilli</taxon>
        <taxon>Bacillales</taxon>
        <taxon>Bacillaceae</taxon>
        <taxon>Halobacillus</taxon>
    </lineage>
</organism>
<dbReference type="GO" id="GO:0005829">
    <property type="term" value="C:cytosol"/>
    <property type="evidence" value="ECO:0007669"/>
    <property type="project" value="TreeGrafter"/>
</dbReference>
<feature type="domain" description="HTH cro/C1-type" evidence="2">
    <location>
        <begin position="6"/>
        <end position="60"/>
    </location>
</feature>
<sequence length="77" mass="8953">MNTNFLRQFRERRGMTITELSRRAGLSRVTIYDIEKGETNPKADTIMSICKALEVNPSEIFFNDSVNRDFRKPVVNN</sequence>
<evidence type="ECO:0000259" key="2">
    <source>
        <dbReference type="PROSITE" id="PS50943"/>
    </source>
</evidence>
<dbReference type="InterPro" id="IPR010982">
    <property type="entry name" value="Lambda_DNA-bd_dom_sf"/>
</dbReference>
<keyword evidence="1" id="KW-0238">DNA-binding</keyword>
<dbReference type="CDD" id="cd00093">
    <property type="entry name" value="HTH_XRE"/>
    <property type="match status" value="1"/>
</dbReference>
<dbReference type="InterPro" id="IPR001387">
    <property type="entry name" value="Cro/C1-type_HTH"/>
</dbReference>
<dbReference type="PROSITE" id="PS50943">
    <property type="entry name" value="HTH_CROC1"/>
    <property type="match status" value="1"/>
</dbReference>
<evidence type="ECO:0000313" key="4">
    <source>
        <dbReference type="Proteomes" id="UP000257032"/>
    </source>
</evidence>
<dbReference type="Pfam" id="PF01381">
    <property type="entry name" value="HTH_3"/>
    <property type="match status" value="1"/>
</dbReference>
<protein>
    <submittedName>
        <fullName evidence="3">XRE family transcriptional regulator</fullName>
    </submittedName>
</protein>
<evidence type="ECO:0000313" key="3">
    <source>
        <dbReference type="EMBL" id="RDY67305.1"/>
    </source>
</evidence>
<dbReference type="InterPro" id="IPR050807">
    <property type="entry name" value="TransReg_Diox_bact_type"/>
</dbReference>
<dbReference type="GO" id="GO:0003677">
    <property type="term" value="F:DNA binding"/>
    <property type="evidence" value="ECO:0007669"/>
    <property type="project" value="UniProtKB-KW"/>
</dbReference>
<gene>
    <name evidence="3" type="ORF">DXT76_19620</name>
</gene>
<dbReference type="PANTHER" id="PTHR46797:SF1">
    <property type="entry name" value="METHYLPHOSPHONATE SYNTHASE"/>
    <property type="match status" value="1"/>
</dbReference>
<dbReference type="PANTHER" id="PTHR46797">
    <property type="entry name" value="HTH-TYPE TRANSCRIPTIONAL REGULATOR"/>
    <property type="match status" value="1"/>
</dbReference>
<name>A0A3D8VDD9_9BACI</name>
<proteinExistence type="predicted"/>
<dbReference type="Proteomes" id="UP000257032">
    <property type="component" value="Unassembled WGS sequence"/>
</dbReference>
<dbReference type="GO" id="GO:0003700">
    <property type="term" value="F:DNA-binding transcription factor activity"/>
    <property type="evidence" value="ECO:0007669"/>
    <property type="project" value="TreeGrafter"/>
</dbReference>
<accession>A0A3D8VDD9</accession>
<dbReference type="Gene3D" id="1.10.260.40">
    <property type="entry name" value="lambda repressor-like DNA-binding domains"/>
    <property type="match status" value="1"/>
</dbReference>
<dbReference type="SMART" id="SM00530">
    <property type="entry name" value="HTH_XRE"/>
    <property type="match status" value="1"/>
</dbReference>